<feature type="region of interest" description="Disordered" evidence="4">
    <location>
        <begin position="1"/>
        <end position="125"/>
    </location>
</feature>
<feature type="compositionally biased region" description="Polar residues" evidence="4">
    <location>
        <begin position="10"/>
        <end position="38"/>
    </location>
</feature>
<dbReference type="GO" id="GO:0030527">
    <property type="term" value="F:structural constituent of chromatin"/>
    <property type="evidence" value="ECO:0007669"/>
    <property type="project" value="InterPro"/>
</dbReference>
<dbReference type="Proteomes" id="UP000745764">
    <property type="component" value="Unassembled WGS sequence"/>
</dbReference>
<dbReference type="InterPro" id="IPR007125">
    <property type="entry name" value="H2A/H2B/H3"/>
</dbReference>
<dbReference type="CDD" id="cd22910">
    <property type="entry name" value="HFD_H2B"/>
    <property type="match status" value="1"/>
</dbReference>
<dbReference type="GO" id="GO:0046982">
    <property type="term" value="F:protein heterodimerization activity"/>
    <property type="evidence" value="ECO:0007669"/>
    <property type="project" value="InterPro"/>
</dbReference>
<evidence type="ECO:0000259" key="5">
    <source>
        <dbReference type="Pfam" id="PF00125"/>
    </source>
</evidence>
<evidence type="ECO:0000256" key="4">
    <source>
        <dbReference type="SAM" id="MobiDB-lite"/>
    </source>
</evidence>
<accession>A0A9N8PNW4</accession>
<evidence type="ECO:0000313" key="6">
    <source>
        <dbReference type="EMBL" id="CAD0107390.1"/>
    </source>
</evidence>
<evidence type="ECO:0000256" key="2">
    <source>
        <dbReference type="ARBA" id="ARBA00017644"/>
    </source>
</evidence>
<dbReference type="AlphaFoldDB" id="A0A9N8PNW4"/>
<sequence>MPPKFAKKLTASQTQRAISNTQAEPVQASQEQATQPDAETQVDGDAQPDADDPSSSAHSNVADATMASTADGAAASGADTAASSADEVETKVSSKKKPAGKKVPANGGKAGDGSKRKRKRKHDPTNFQAYIHKIQKQVHPDCAMTKTAMQIMGDFIKDLCLRIADLASDLCKKLKKATLQAHDIQTATKLILSGELAKHALSEGGKALRTFNKRTEQGLR</sequence>
<organism evidence="6 7">
    <name type="scientific">Aureobasidium uvarum</name>
    <dbReference type="NCBI Taxonomy" id="2773716"/>
    <lineage>
        <taxon>Eukaryota</taxon>
        <taxon>Fungi</taxon>
        <taxon>Dikarya</taxon>
        <taxon>Ascomycota</taxon>
        <taxon>Pezizomycotina</taxon>
        <taxon>Dothideomycetes</taxon>
        <taxon>Dothideomycetidae</taxon>
        <taxon>Dothideales</taxon>
        <taxon>Saccotheciaceae</taxon>
        <taxon>Aureobasidium</taxon>
    </lineage>
</organism>
<dbReference type="InterPro" id="IPR000558">
    <property type="entry name" value="Histone_H2B"/>
</dbReference>
<keyword evidence="3" id="KW-0007">Acetylation</keyword>
<reference evidence="6" key="1">
    <citation type="submission" date="2020-06" db="EMBL/GenBank/DDBJ databases">
        <authorList>
            <person name="Onetto C."/>
        </authorList>
    </citation>
    <scope>NUCLEOTIDE SEQUENCE</scope>
</reference>
<evidence type="ECO:0000313" key="7">
    <source>
        <dbReference type="Proteomes" id="UP000745764"/>
    </source>
</evidence>
<dbReference type="OrthoDB" id="1166527at2759"/>
<comment type="caution">
    <text evidence="6">The sequence shown here is derived from an EMBL/GenBank/DDBJ whole genome shotgun (WGS) entry which is preliminary data.</text>
</comment>
<proteinExistence type="inferred from homology"/>
<evidence type="ECO:0000256" key="1">
    <source>
        <dbReference type="ARBA" id="ARBA00006846"/>
    </source>
</evidence>
<gene>
    <name evidence="6" type="ORF">AWRI4620_LOCUS1645</name>
</gene>
<dbReference type="GO" id="GO:0000786">
    <property type="term" value="C:nucleosome"/>
    <property type="evidence" value="ECO:0007669"/>
    <property type="project" value="InterPro"/>
</dbReference>
<feature type="domain" description="Core Histone H2A/H2B/H3" evidence="5">
    <location>
        <begin position="114"/>
        <end position="190"/>
    </location>
</feature>
<dbReference type="FunFam" id="1.10.20.10:FF:000043">
    <property type="entry name" value="Histone H2B"/>
    <property type="match status" value="1"/>
</dbReference>
<dbReference type="SUPFAM" id="SSF47113">
    <property type="entry name" value="Histone-fold"/>
    <property type="match status" value="1"/>
</dbReference>
<dbReference type="InterPro" id="IPR009072">
    <property type="entry name" value="Histone-fold"/>
</dbReference>
<feature type="compositionally biased region" description="Acidic residues" evidence="4">
    <location>
        <begin position="40"/>
        <end position="52"/>
    </location>
</feature>
<dbReference type="PANTHER" id="PTHR23428">
    <property type="entry name" value="HISTONE H2B"/>
    <property type="match status" value="1"/>
</dbReference>
<feature type="compositionally biased region" description="Low complexity" evidence="4">
    <location>
        <begin position="53"/>
        <end position="85"/>
    </location>
</feature>
<dbReference type="Gene3D" id="1.10.20.10">
    <property type="entry name" value="Histone, subunit A"/>
    <property type="match status" value="1"/>
</dbReference>
<dbReference type="GO" id="GO:0005634">
    <property type="term" value="C:nucleus"/>
    <property type="evidence" value="ECO:0007669"/>
    <property type="project" value="UniProtKB-ARBA"/>
</dbReference>
<dbReference type="Pfam" id="PF00125">
    <property type="entry name" value="Histone"/>
    <property type="match status" value="1"/>
</dbReference>
<evidence type="ECO:0000256" key="3">
    <source>
        <dbReference type="ARBA" id="ARBA00022990"/>
    </source>
</evidence>
<name>A0A9N8PNW4_9PEZI</name>
<dbReference type="SMART" id="SM00427">
    <property type="entry name" value="H2B"/>
    <property type="match status" value="1"/>
</dbReference>
<dbReference type="EMBL" id="CAINUL010000002">
    <property type="protein sequence ID" value="CAD0107390.1"/>
    <property type="molecule type" value="Genomic_DNA"/>
</dbReference>
<dbReference type="GO" id="GO:0003677">
    <property type="term" value="F:DNA binding"/>
    <property type="evidence" value="ECO:0007669"/>
    <property type="project" value="InterPro"/>
</dbReference>
<keyword evidence="7" id="KW-1185">Reference proteome</keyword>
<comment type="similarity">
    <text evidence="1">Belongs to the histone H2B family.</text>
</comment>
<dbReference type="PRINTS" id="PR00621">
    <property type="entry name" value="HISTONEH2B"/>
</dbReference>
<protein>
    <recommendedName>
        <fullName evidence="2">Histone H2B</fullName>
    </recommendedName>
</protein>